<reference evidence="3 4" key="1">
    <citation type="submission" date="2017-05" db="EMBL/GenBank/DDBJ databases">
        <title>Vagococcus spp. assemblies.</title>
        <authorList>
            <person name="Gulvik C.A."/>
        </authorList>
    </citation>
    <scope>NUCLEOTIDE SEQUENCE [LARGE SCALE GENOMIC DNA]</scope>
    <source>
        <strain evidence="3 4">CCUG 41755</strain>
    </source>
</reference>
<dbReference type="InterPro" id="IPR002656">
    <property type="entry name" value="Acyl_transf_3_dom"/>
</dbReference>
<dbReference type="Proteomes" id="UP000287101">
    <property type="component" value="Unassembled WGS sequence"/>
</dbReference>
<feature type="transmembrane region" description="Helical" evidence="1">
    <location>
        <begin position="137"/>
        <end position="155"/>
    </location>
</feature>
<dbReference type="RefSeq" id="WP_126830383.1">
    <property type="nucleotide sequence ID" value="NZ_CBCRYB010000002.1"/>
</dbReference>
<dbReference type="Pfam" id="PF01757">
    <property type="entry name" value="Acyl_transf_3"/>
    <property type="match status" value="1"/>
</dbReference>
<dbReference type="GO" id="GO:0016747">
    <property type="term" value="F:acyltransferase activity, transferring groups other than amino-acyl groups"/>
    <property type="evidence" value="ECO:0007669"/>
    <property type="project" value="InterPro"/>
</dbReference>
<evidence type="ECO:0000313" key="4">
    <source>
        <dbReference type="Proteomes" id="UP000287101"/>
    </source>
</evidence>
<dbReference type="OrthoDB" id="6623990at2"/>
<feature type="transmembrane region" description="Helical" evidence="1">
    <location>
        <begin position="12"/>
        <end position="31"/>
    </location>
</feature>
<protein>
    <recommendedName>
        <fullName evidence="2">Acyltransferase 3 domain-containing protein</fullName>
    </recommendedName>
</protein>
<evidence type="ECO:0000259" key="2">
    <source>
        <dbReference type="Pfam" id="PF01757"/>
    </source>
</evidence>
<feature type="domain" description="Acyltransferase 3" evidence="2">
    <location>
        <begin position="11"/>
        <end position="312"/>
    </location>
</feature>
<name>A0A430AC36_9ENTE</name>
<dbReference type="AlphaFoldDB" id="A0A430AC36"/>
<dbReference type="InterPro" id="IPR052734">
    <property type="entry name" value="Nod_factor_acetyltransferase"/>
</dbReference>
<feature type="transmembrane region" description="Helical" evidence="1">
    <location>
        <begin position="43"/>
        <end position="63"/>
    </location>
</feature>
<dbReference type="EMBL" id="NGJY01000001">
    <property type="protein sequence ID" value="RSU04782.1"/>
    <property type="molecule type" value="Genomic_DNA"/>
</dbReference>
<keyword evidence="4" id="KW-1185">Reference proteome</keyword>
<evidence type="ECO:0000313" key="3">
    <source>
        <dbReference type="EMBL" id="RSU04782.1"/>
    </source>
</evidence>
<comment type="caution">
    <text evidence="3">The sequence shown here is derived from an EMBL/GenBank/DDBJ whole genome shotgun (WGS) entry which is preliminary data.</text>
</comment>
<gene>
    <name evidence="3" type="ORF">CBF31_01815</name>
</gene>
<keyword evidence="1" id="KW-0472">Membrane</keyword>
<sequence length="346" mass="40447">MNETQSKVREPYFDNAKIILIFLVVFGHFLQPYIEKHELLENIYYFIFTFHMPAFIFISGYFNKNYYQKGYLLKIAKKLLFPYLMFEIIYGIFYSILDTERGFSINLIAPEWSLWFLLSLFFWCCSLLVFGKLKPSIGLSLSIFIACTMGYIDYIGQSLSISRTFVFLPFFLAGYYTTPSFIKYIQTKLSSFYSLVLFFIVFGAVTINDSMNKYWVFGSESYDHFLEDPSMGFFIRLYVYGLSFMAMFAFFIIVPNINLIVTHLGKNTLFTYLLHGFIVKGLRETSLNELPFTGLTFCIIVIMSLIVTVVLSSNTISTYLGPIMDYTKFKLVILQRKWPTKKRLSI</sequence>
<feature type="transmembrane region" description="Helical" evidence="1">
    <location>
        <begin position="290"/>
        <end position="311"/>
    </location>
</feature>
<organism evidence="3 4">
    <name type="scientific">Vagococcus fessus</name>
    <dbReference type="NCBI Taxonomy" id="120370"/>
    <lineage>
        <taxon>Bacteria</taxon>
        <taxon>Bacillati</taxon>
        <taxon>Bacillota</taxon>
        <taxon>Bacilli</taxon>
        <taxon>Lactobacillales</taxon>
        <taxon>Enterococcaceae</taxon>
        <taxon>Vagococcus</taxon>
    </lineage>
</organism>
<proteinExistence type="predicted"/>
<feature type="transmembrane region" description="Helical" evidence="1">
    <location>
        <begin position="161"/>
        <end position="178"/>
    </location>
</feature>
<evidence type="ECO:0000256" key="1">
    <source>
        <dbReference type="SAM" id="Phobius"/>
    </source>
</evidence>
<feature type="transmembrane region" description="Helical" evidence="1">
    <location>
        <begin position="112"/>
        <end position="130"/>
    </location>
</feature>
<feature type="transmembrane region" description="Helical" evidence="1">
    <location>
        <begin position="75"/>
        <end position="97"/>
    </location>
</feature>
<keyword evidence="1" id="KW-0812">Transmembrane</keyword>
<keyword evidence="1" id="KW-1133">Transmembrane helix</keyword>
<feature type="transmembrane region" description="Helical" evidence="1">
    <location>
        <begin position="237"/>
        <end position="261"/>
    </location>
</feature>
<dbReference type="PANTHER" id="PTHR37312:SF1">
    <property type="entry name" value="MEMBRANE-BOUND ACYLTRANSFERASE YKRP-RELATED"/>
    <property type="match status" value="1"/>
</dbReference>
<feature type="transmembrane region" description="Helical" evidence="1">
    <location>
        <begin position="190"/>
        <end position="207"/>
    </location>
</feature>
<accession>A0A430AC36</accession>
<dbReference type="PANTHER" id="PTHR37312">
    <property type="entry name" value="MEMBRANE-BOUND ACYLTRANSFERASE YKRP-RELATED"/>
    <property type="match status" value="1"/>
</dbReference>